<keyword evidence="2" id="KW-1185">Reference proteome</keyword>
<accession>A0ACB9MV22</accession>
<sequence>MGSERAMNVVASAPGKVLMTGGYLILERPNAGLVLSTNARFYAIVKPLYEELKPDSWAWAWTDVKLTSPQLSRESMYKLALKNLAIQCVSLSEVRNPFVEHAIQYSVAAAYSTLDKDKKELLQKLLVRGLDITILGSNDFYSYRKQIEGRGLPLTPESLASLPPFTSITFNTEDTNEQNCKPEVAKTGLGSSAAMTTAVVAALLHYLGVVRLSSSKDRQGKKDTADLDIVHMIAQTAHCNAQGKVGSGFDVSSAVYGSQRYVRFSPEVISSPQAAARGVPLPEFITCVLKGKWDHERTEFSLPPLMTLSLGEPGIGGSSTPSMVGAVKKWQKSDPQKSLETWRRLSEANAALETQLKLLSSLAKEQWDAYRCVINNCSRLRSDTWIEQANEPNKEAVVKALLGAKDAMFAIRYHMRQMGEAAGVPIEPESQTRLLDATMNLEGVLLAGVPGAGGFDAIFSVTLGDSSSTVAKIWSSFNVLALLVTEDPHGVSLETADPRTKEITSAVSSIHIE</sequence>
<proteinExistence type="predicted"/>
<comment type="caution">
    <text evidence="1">The sequence shown here is derived from an EMBL/GenBank/DDBJ whole genome shotgun (WGS) entry which is preliminary data.</text>
</comment>
<organism evidence="1 2">
    <name type="scientific">Bauhinia variegata</name>
    <name type="common">Purple orchid tree</name>
    <name type="synonym">Phanera variegata</name>
    <dbReference type="NCBI Taxonomy" id="167791"/>
    <lineage>
        <taxon>Eukaryota</taxon>
        <taxon>Viridiplantae</taxon>
        <taxon>Streptophyta</taxon>
        <taxon>Embryophyta</taxon>
        <taxon>Tracheophyta</taxon>
        <taxon>Spermatophyta</taxon>
        <taxon>Magnoliopsida</taxon>
        <taxon>eudicotyledons</taxon>
        <taxon>Gunneridae</taxon>
        <taxon>Pentapetalae</taxon>
        <taxon>rosids</taxon>
        <taxon>fabids</taxon>
        <taxon>Fabales</taxon>
        <taxon>Fabaceae</taxon>
        <taxon>Cercidoideae</taxon>
        <taxon>Cercideae</taxon>
        <taxon>Bauhiniinae</taxon>
        <taxon>Bauhinia</taxon>
    </lineage>
</organism>
<gene>
    <name evidence="1" type="ORF">L6164_020414</name>
</gene>
<name>A0ACB9MV22_BAUVA</name>
<dbReference type="Proteomes" id="UP000828941">
    <property type="component" value="Chromosome 8"/>
</dbReference>
<evidence type="ECO:0000313" key="2">
    <source>
        <dbReference type="Proteomes" id="UP000828941"/>
    </source>
</evidence>
<protein>
    <submittedName>
        <fullName evidence="1">Uncharacterized protein</fullName>
    </submittedName>
</protein>
<reference evidence="1 2" key="1">
    <citation type="journal article" date="2022" name="DNA Res.">
        <title>Chromosomal-level genome assembly of the orchid tree Bauhinia variegata (Leguminosae; Cercidoideae) supports the allotetraploid origin hypothesis of Bauhinia.</title>
        <authorList>
            <person name="Zhong Y."/>
            <person name="Chen Y."/>
            <person name="Zheng D."/>
            <person name="Pang J."/>
            <person name="Liu Y."/>
            <person name="Luo S."/>
            <person name="Meng S."/>
            <person name="Qian L."/>
            <person name="Wei D."/>
            <person name="Dai S."/>
            <person name="Zhou R."/>
        </authorList>
    </citation>
    <scope>NUCLEOTIDE SEQUENCE [LARGE SCALE GENOMIC DNA]</scope>
    <source>
        <strain evidence="1">BV-YZ2020</strain>
    </source>
</reference>
<evidence type="ECO:0000313" key="1">
    <source>
        <dbReference type="EMBL" id="KAI4328017.1"/>
    </source>
</evidence>
<dbReference type="EMBL" id="CM039433">
    <property type="protein sequence ID" value="KAI4328017.1"/>
    <property type="molecule type" value="Genomic_DNA"/>
</dbReference>